<dbReference type="RefSeq" id="WP_176955796.1">
    <property type="nucleotide sequence ID" value="NZ_FNCN01000076.1"/>
</dbReference>
<dbReference type="GO" id="GO:0016987">
    <property type="term" value="F:sigma factor activity"/>
    <property type="evidence" value="ECO:0007669"/>
    <property type="project" value="UniProtKB-KW"/>
</dbReference>
<dbReference type="GO" id="GO:0006352">
    <property type="term" value="P:DNA-templated transcription initiation"/>
    <property type="evidence" value="ECO:0007669"/>
    <property type="project" value="InterPro"/>
</dbReference>
<gene>
    <name evidence="9" type="ORF">SAMN05421505_1766</name>
</gene>
<name>A0A1G8LT03_9ACTN</name>
<keyword evidence="5" id="KW-0804">Transcription</keyword>
<feature type="region of interest" description="Disordered" evidence="6">
    <location>
        <begin position="159"/>
        <end position="178"/>
    </location>
</feature>
<dbReference type="Proteomes" id="UP000198923">
    <property type="component" value="Unassembled WGS sequence"/>
</dbReference>
<evidence type="ECO:0000313" key="9">
    <source>
        <dbReference type="EMBL" id="SDI58330.1"/>
    </source>
</evidence>
<dbReference type="EMBL" id="FNCN01000076">
    <property type="protein sequence ID" value="SDI58330.1"/>
    <property type="molecule type" value="Genomic_DNA"/>
</dbReference>
<keyword evidence="3" id="KW-0731">Sigma factor</keyword>
<dbReference type="PANTHER" id="PTHR43133:SF8">
    <property type="entry name" value="RNA POLYMERASE SIGMA FACTOR HI_1459-RELATED"/>
    <property type="match status" value="1"/>
</dbReference>
<dbReference type="InterPro" id="IPR039425">
    <property type="entry name" value="RNA_pol_sigma-70-like"/>
</dbReference>
<dbReference type="Gene3D" id="1.10.10.10">
    <property type="entry name" value="Winged helix-like DNA-binding domain superfamily/Winged helix DNA-binding domain"/>
    <property type="match status" value="1"/>
</dbReference>
<feature type="domain" description="RNA polymerase sigma-70 region 2" evidence="7">
    <location>
        <begin position="12"/>
        <end position="74"/>
    </location>
</feature>
<evidence type="ECO:0000256" key="4">
    <source>
        <dbReference type="ARBA" id="ARBA00023125"/>
    </source>
</evidence>
<reference evidence="9 10" key="1">
    <citation type="submission" date="2016-10" db="EMBL/GenBank/DDBJ databases">
        <authorList>
            <person name="de Groot N.N."/>
        </authorList>
    </citation>
    <scope>NUCLEOTIDE SEQUENCE [LARGE SCALE GENOMIC DNA]</scope>
    <source>
        <strain evidence="9 10">CPCC 201354</strain>
    </source>
</reference>
<evidence type="ECO:0000256" key="6">
    <source>
        <dbReference type="SAM" id="MobiDB-lite"/>
    </source>
</evidence>
<feature type="compositionally biased region" description="Polar residues" evidence="6">
    <location>
        <begin position="159"/>
        <end position="169"/>
    </location>
</feature>
<evidence type="ECO:0000256" key="3">
    <source>
        <dbReference type="ARBA" id="ARBA00023082"/>
    </source>
</evidence>
<dbReference type="AlphaFoldDB" id="A0A1G8LT03"/>
<dbReference type="Pfam" id="PF04542">
    <property type="entry name" value="Sigma70_r2"/>
    <property type="match status" value="1"/>
</dbReference>
<evidence type="ECO:0000256" key="1">
    <source>
        <dbReference type="ARBA" id="ARBA00010641"/>
    </source>
</evidence>
<evidence type="ECO:0000259" key="7">
    <source>
        <dbReference type="Pfam" id="PF04542"/>
    </source>
</evidence>
<keyword evidence="4" id="KW-0238">DNA-binding</keyword>
<accession>A0A1G8LT03</accession>
<organism evidence="9 10">
    <name type="scientific">Sinosporangium album</name>
    <dbReference type="NCBI Taxonomy" id="504805"/>
    <lineage>
        <taxon>Bacteria</taxon>
        <taxon>Bacillati</taxon>
        <taxon>Actinomycetota</taxon>
        <taxon>Actinomycetes</taxon>
        <taxon>Streptosporangiales</taxon>
        <taxon>Streptosporangiaceae</taxon>
        <taxon>Sinosporangium</taxon>
    </lineage>
</organism>
<evidence type="ECO:0000256" key="2">
    <source>
        <dbReference type="ARBA" id="ARBA00023015"/>
    </source>
</evidence>
<dbReference type="Pfam" id="PF08281">
    <property type="entry name" value="Sigma70_r4_2"/>
    <property type="match status" value="1"/>
</dbReference>
<dbReference type="InterPro" id="IPR013325">
    <property type="entry name" value="RNA_pol_sigma_r2"/>
</dbReference>
<dbReference type="InterPro" id="IPR013249">
    <property type="entry name" value="RNA_pol_sigma70_r4_t2"/>
</dbReference>
<protein>
    <submittedName>
        <fullName evidence="9">RNA polymerase sigma-70 factor, ECF subfamily</fullName>
    </submittedName>
</protein>
<comment type="similarity">
    <text evidence="1">Belongs to the sigma-70 factor family. ECF subfamily.</text>
</comment>
<dbReference type="InterPro" id="IPR013324">
    <property type="entry name" value="RNA_pol_sigma_r3/r4-like"/>
</dbReference>
<evidence type="ECO:0000259" key="8">
    <source>
        <dbReference type="Pfam" id="PF08281"/>
    </source>
</evidence>
<dbReference type="GO" id="GO:0003677">
    <property type="term" value="F:DNA binding"/>
    <property type="evidence" value="ECO:0007669"/>
    <property type="project" value="UniProtKB-KW"/>
</dbReference>
<evidence type="ECO:0000313" key="10">
    <source>
        <dbReference type="Proteomes" id="UP000198923"/>
    </source>
</evidence>
<dbReference type="InterPro" id="IPR014284">
    <property type="entry name" value="RNA_pol_sigma-70_dom"/>
</dbReference>
<dbReference type="Gene3D" id="1.10.1740.10">
    <property type="match status" value="1"/>
</dbReference>
<feature type="domain" description="RNA polymerase sigma factor 70 region 4 type 2" evidence="8">
    <location>
        <begin position="107"/>
        <end position="157"/>
    </location>
</feature>
<dbReference type="SUPFAM" id="SSF88659">
    <property type="entry name" value="Sigma3 and sigma4 domains of RNA polymerase sigma factors"/>
    <property type="match status" value="1"/>
</dbReference>
<sequence length="178" mass="19752">MDDDPTNQFTALYDRHYRSVLGYVLLRAEQAAAEDVVSETFLIAWRRFHDLPDRPLPWLLGTARNLLRKHHHSRAHDVVLMDRIATLSVVGPPVDSVAEAVQARETALSALAQMSERDIEALVLTVWHGLSPAEAAKVTGGSRAAFAVRLHRARKRLATSLQETSTKPASSRYAPLTP</sequence>
<dbReference type="InterPro" id="IPR007627">
    <property type="entry name" value="RNA_pol_sigma70_r2"/>
</dbReference>
<evidence type="ECO:0000256" key="5">
    <source>
        <dbReference type="ARBA" id="ARBA00023163"/>
    </source>
</evidence>
<dbReference type="PANTHER" id="PTHR43133">
    <property type="entry name" value="RNA POLYMERASE ECF-TYPE SIGMA FACTO"/>
    <property type="match status" value="1"/>
</dbReference>
<dbReference type="STRING" id="504805.SAMN05421505_1766"/>
<dbReference type="InterPro" id="IPR036388">
    <property type="entry name" value="WH-like_DNA-bd_sf"/>
</dbReference>
<keyword evidence="10" id="KW-1185">Reference proteome</keyword>
<keyword evidence="2" id="KW-0805">Transcription regulation</keyword>
<proteinExistence type="inferred from homology"/>
<dbReference type="SUPFAM" id="SSF88946">
    <property type="entry name" value="Sigma2 domain of RNA polymerase sigma factors"/>
    <property type="match status" value="1"/>
</dbReference>
<dbReference type="NCBIfam" id="TIGR02937">
    <property type="entry name" value="sigma70-ECF"/>
    <property type="match status" value="1"/>
</dbReference>